<evidence type="ECO:0000256" key="1">
    <source>
        <dbReference type="SAM" id="MobiDB-lite"/>
    </source>
</evidence>
<gene>
    <name evidence="3" type="ORF">FHU34_11664</name>
</gene>
<reference evidence="3 4" key="1">
    <citation type="submission" date="2019-06" db="EMBL/GenBank/DDBJ databases">
        <title>Sequencing the genomes of 1000 actinobacteria strains.</title>
        <authorList>
            <person name="Klenk H.-P."/>
        </authorList>
    </citation>
    <scope>NUCLEOTIDE SEQUENCE [LARGE SCALE GENOMIC DNA]</scope>
    <source>
        <strain evidence="3 4">DSM 45885</strain>
    </source>
</reference>
<protein>
    <submittedName>
        <fullName evidence="3">Uncharacterized protein</fullName>
    </submittedName>
</protein>
<proteinExistence type="predicted"/>
<keyword evidence="2" id="KW-0812">Transmembrane</keyword>
<organism evidence="3 4">
    <name type="scientific">Micromonospora taraxaci</name>
    <dbReference type="NCBI Taxonomy" id="1316803"/>
    <lineage>
        <taxon>Bacteria</taxon>
        <taxon>Bacillati</taxon>
        <taxon>Actinomycetota</taxon>
        <taxon>Actinomycetes</taxon>
        <taxon>Micromonosporales</taxon>
        <taxon>Micromonosporaceae</taxon>
        <taxon>Micromonospora</taxon>
    </lineage>
</organism>
<evidence type="ECO:0000313" key="4">
    <source>
        <dbReference type="Proteomes" id="UP000317685"/>
    </source>
</evidence>
<evidence type="ECO:0000313" key="3">
    <source>
        <dbReference type="EMBL" id="TWG15349.1"/>
    </source>
</evidence>
<keyword evidence="2" id="KW-1133">Transmembrane helix</keyword>
<dbReference type="RefSeq" id="WP_208744915.1">
    <property type="nucleotide sequence ID" value="NZ_JBEZJC010000010.1"/>
</dbReference>
<comment type="caution">
    <text evidence="3">The sequence shown here is derived from an EMBL/GenBank/DDBJ whole genome shotgun (WGS) entry which is preliminary data.</text>
</comment>
<keyword evidence="2" id="KW-0472">Membrane</keyword>
<dbReference type="AlphaFoldDB" id="A0A561VUR1"/>
<dbReference type="EMBL" id="VIWZ01000001">
    <property type="protein sequence ID" value="TWG15349.1"/>
    <property type="molecule type" value="Genomic_DNA"/>
</dbReference>
<feature type="region of interest" description="Disordered" evidence="1">
    <location>
        <begin position="288"/>
        <end position="307"/>
    </location>
</feature>
<sequence length="307" mass="32156">MLEAPTDRRSDPRALRYIVDHLPPGTTIKRQLLIVNRTDESRRVDVYPAAATLDASAFRFGEGRAENELTSWVTVDHRTVELAPRAEARVRATITVPPAASRGERYGVLWASTTSTPRASSEIAQVHRVGVRMYLDIGPGGEPASDFSIGAISPARSEAGEPSVTVQVRNTGGRALDLTGTVTLTDGPAGSRAGPFAVGQGVTLAPGASGQVVARFPVELPNGPWKAEVSLESGMVKGSATAQIRFPDAGQIGTKGSVVSRLTSAWAVGAAVAGLLLVTGLAVLARRSRRSGRPPAGRPRERISAGS</sequence>
<accession>A0A561VUR1</accession>
<dbReference type="Proteomes" id="UP000317685">
    <property type="component" value="Unassembled WGS sequence"/>
</dbReference>
<feature type="transmembrane region" description="Helical" evidence="2">
    <location>
        <begin position="265"/>
        <end position="285"/>
    </location>
</feature>
<feature type="compositionally biased region" description="Basic and acidic residues" evidence="1">
    <location>
        <begin position="298"/>
        <end position="307"/>
    </location>
</feature>
<evidence type="ECO:0000256" key="2">
    <source>
        <dbReference type="SAM" id="Phobius"/>
    </source>
</evidence>
<name>A0A561VUR1_9ACTN</name>
<keyword evidence="4" id="KW-1185">Reference proteome</keyword>
<dbReference type="GeneID" id="300126306"/>